<evidence type="ECO:0000256" key="3">
    <source>
        <dbReference type="ARBA" id="ARBA00023082"/>
    </source>
</evidence>
<dbReference type="InterPro" id="IPR013324">
    <property type="entry name" value="RNA_pol_sigma_r3/r4-like"/>
</dbReference>
<dbReference type="InterPro" id="IPR007627">
    <property type="entry name" value="RNA_pol_sigma70_r2"/>
</dbReference>
<evidence type="ECO:0000259" key="7">
    <source>
        <dbReference type="Pfam" id="PF04542"/>
    </source>
</evidence>
<dbReference type="Pfam" id="PF08281">
    <property type="entry name" value="Sigma70_r4_2"/>
    <property type="match status" value="1"/>
</dbReference>
<keyword evidence="10" id="KW-1185">Reference proteome</keyword>
<proteinExistence type="inferred from homology"/>
<dbReference type="Gene3D" id="1.10.10.10">
    <property type="entry name" value="Winged helix-like DNA-binding domain superfamily/Winged helix DNA-binding domain"/>
    <property type="match status" value="1"/>
</dbReference>
<dbReference type="InterPro" id="IPR014284">
    <property type="entry name" value="RNA_pol_sigma-70_dom"/>
</dbReference>
<dbReference type="RefSeq" id="WP_345455872.1">
    <property type="nucleotide sequence ID" value="NZ_BAABKG010000002.1"/>
</dbReference>
<keyword evidence="2" id="KW-0805">Transcription regulation</keyword>
<dbReference type="InterPro" id="IPR036388">
    <property type="entry name" value="WH-like_DNA-bd_sf"/>
</dbReference>
<evidence type="ECO:0000313" key="9">
    <source>
        <dbReference type="EMBL" id="GAA5144715.1"/>
    </source>
</evidence>
<evidence type="ECO:0000256" key="1">
    <source>
        <dbReference type="ARBA" id="ARBA00010641"/>
    </source>
</evidence>
<evidence type="ECO:0000256" key="4">
    <source>
        <dbReference type="ARBA" id="ARBA00023125"/>
    </source>
</evidence>
<feature type="domain" description="RNA polymerase sigma-70 region 2" evidence="7">
    <location>
        <begin position="18"/>
        <end position="77"/>
    </location>
</feature>
<dbReference type="SUPFAM" id="SSF88946">
    <property type="entry name" value="Sigma2 domain of RNA polymerase sigma factors"/>
    <property type="match status" value="1"/>
</dbReference>
<keyword evidence="3" id="KW-0731">Sigma factor</keyword>
<evidence type="ECO:0000313" key="10">
    <source>
        <dbReference type="Proteomes" id="UP001500221"/>
    </source>
</evidence>
<dbReference type="SUPFAM" id="SSF88659">
    <property type="entry name" value="Sigma3 and sigma4 domains of RNA polymerase sigma factors"/>
    <property type="match status" value="1"/>
</dbReference>
<dbReference type="NCBIfam" id="TIGR02937">
    <property type="entry name" value="sigma70-ECF"/>
    <property type="match status" value="1"/>
</dbReference>
<evidence type="ECO:0000256" key="2">
    <source>
        <dbReference type="ARBA" id="ARBA00023015"/>
    </source>
</evidence>
<reference evidence="10" key="1">
    <citation type="journal article" date="2019" name="Int. J. Syst. Evol. Microbiol.">
        <title>The Global Catalogue of Microorganisms (GCM) 10K type strain sequencing project: providing services to taxonomists for standard genome sequencing and annotation.</title>
        <authorList>
            <consortium name="The Broad Institute Genomics Platform"/>
            <consortium name="The Broad Institute Genome Sequencing Center for Infectious Disease"/>
            <person name="Wu L."/>
            <person name="Ma J."/>
        </authorList>
    </citation>
    <scope>NUCLEOTIDE SEQUENCE [LARGE SCALE GENOMIC DNA]</scope>
    <source>
        <strain evidence="10">JCM 18459</strain>
    </source>
</reference>
<name>A0ABP9PI76_9ACTN</name>
<dbReference type="EMBL" id="BAABKG010000002">
    <property type="protein sequence ID" value="GAA5144715.1"/>
    <property type="molecule type" value="Genomic_DNA"/>
</dbReference>
<keyword evidence="5" id="KW-0804">Transcription</keyword>
<accession>A0ABP9PI76</accession>
<dbReference type="InterPro" id="IPR013249">
    <property type="entry name" value="RNA_pol_sigma70_r4_t2"/>
</dbReference>
<feature type="region of interest" description="Disordered" evidence="6">
    <location>
        <begin position="163"/>
        <end position="183"/>
    </location>
</feature>
<keyword evidence="4" id="KW-0238">DNA-binding</keyword>
<gene>
    <name evidence="9" type="ORF">GCM10023340_12830</name>
</gene>
<comment type="similarity">
    <text evidence="1">Belongs to the sigma-70 factor family. ECF subfamily.</text>
</comment>
<dbReference type="InterPro" id="IPR039425">
    <property type="entry name" value="RNA_pol_sigma-70-like"/>
</dbReference>
<dbReference type="PANTHER" id="PTHR43133:SF50">
    <property type="entry name" value="ECF RNA POLYMERASE SIGMA FACTOR SIGM"/>
    <property type="match status" value="1"/>
</dbReference>
<organism evidence="9 10">
    <name type="scientific">Nocardioides marinquilinus</name>
    <dbReference type="NCBI Taxonomy" id="1210400"/>
    <lineage>
        <taxon>Bacteria</taxon>
        <taxon>Bacillati</taxon>
        <taxon>Actinomycetota</taxon>
        <taxon>Actinomycetes</taxon>
        <taxon>Propionibacteriales</taxon>
        <taxon>Nocardioidaceae</taxon>
        <taxon>Nocardioides</taxon>
    </lineage>
</organism>
<comment type="caution">
    <text evidence="9">The sequence shown here is derived from an EMBL/GenBank/DDBJ whole genome shotgun (WGS) entry which is preliminary data.</text>
</comment>
<dbReference type="Gene3D" id="1.10.1740.10">
    <property type="match status" value="1"/>
</dbReference>
<evidence type="ECO:0000259" key="8">
    <source>
        <dbReference type="Pfam" id="PF08281"/>
    </source>
</evidence>
<sequence>MQTDDDFADYARETWTSLVRAAVFLGCSPHEAEDLAQTTLVRCYTAWPSVVRADNRTAYVYRMLLNCLRDSKRRRWWGERPAERLPEPRDGRRDETAAVDTADAVHRALASLAKAARDVVVLRYFAGLSERETAEALGVPVGTVKSRLSRALAQLSADAHLTDLRPGFTPAPARSDAPARETT</sequence>
<dbReference type="Pfam" id="PF04542">
    <property type="entry name" value="Sigma70_r2"/>
    <property type="match status" value="1"/>
</dbReference>
<dbReference type="InterPro" id="IPR013325">
    <property type="entry name" value="RNA_pol_sigma_r2"/>
</dbReference>
<dbReference type="PANTHER" id="PTHR43133">
    <property type="entry name" value="RNA POLYMERASE ECF-TYPE SIGMA FACTO"/>
    <property type="match status" value="1"/>
</dbReference>
<dbReference type="Proteomes" id="UP001500221">
    <property type="component" value="Unassembled WGS sequence"/>
</dbReference>
<dbReference type="InterPro" id="IPR014325">
    <property type="entry name" value="RNA_pol_sigma-E_actinobac"/>
</dbReference>
<feature type="domain" description="RNA polymerase sigma factor 70 region 4 type 2" evidence="8">
    <location>
        <begin position="103"/>
        <end position="155"/>
    </location>
</feature>
<dbReference type="NCBIfam" id="TIGR02983">
    <property type="entry name" value="SigE-fam_strep"/>
    <property type="match status" value="1"/>
</dbReference>
<evidence type="ECO:0000256" key="5">
    <source>
        <dbReference type="ARBA" id="ARBA00023163"/>
    </source>
</evidence>
<protein>
    <submittedName>
        <fullName evidence="9">SigE family RNA polymerase sigma factor</fullName>
    </submittedName>
</protein>
<dbReference type="CDD" id="cd06171">
    <property type="entry name" value="Sigma70_r4"/>
    <property type="match status" value="1"/>
</dbReference>
<evidence type="ECO:0000256" key="6">
    <source>
        <dbReference type="SAM" id="MobiDB-lite"/>
    </source>
</evidence>